<comment type="caution">
    <text evidence="1">The sequence shown here is derived from an EMBL/GenBank/DDBJ whole genome shotgun (WGS) entry which is preliminary data.</text>
</comment>
<proteinExistence type="predicted"/>
<reference evidence="1" key="1">
    <citation type="submission" date="2022-06" db="EMBL/GenBank/DDBJ databases">
        <title>Phylogenomic reconstructions and comparative analyses of Kickxellomycotina fungi.</title>
        <authorList>
            <person name="Reynolds N.K."/>
            <person name="Stajich J.E."/>
            <person name="Barry K."/>
            <person name="Grigoriev I.V."/>
            <person name="Crous P."/>
            <person name="Smith M.E."/>
        </authorList>
    </citation>
    <scope>NUCLEOTIDE SEQUENCE</scope>
    <source>
        <strain evidence="1">RSA 2271</strain>
    </source>
</reference>
<gene>
    <name evidence="1" type="primary">URM1</name>
    <name evidence="1" type="ORF">EV182_007939</name>
</gene>
<sequence>GGLETLFNNKETLEVDLDEVKEYVIRANKPGGKDMSSRDTVSLLLVRDLIAYLAQFVKPSERALFVDGSQLRAGILALINDTDWELEDKEQHMLEEGDTICFISTLHGG</sequence>
<dbReference type="Proteomes" id="UP001145114">
    <property type="component" value="Unassembled WGS sequence"/>
</dbReference>
<dbReference type="EMBL" id="JAMZIH010009020">
    <property type="protein sequence ID" value="KAJ1670896.1"/>
    <property type="molecule type" value="Genomic_DNA"/>
</dbReference>
<name>A0ACC1H705_9FUNG</name>
<feature type="non-terminal residue" evidence="1">
    <location>
        <position position="1"/>
    </location>
</feature>
<organism evidence="1 2">
    <name type="scientific">Spiromyces aspiralis</name>
    <dbReference type="NCBI Taxonomy" id="68401"/>
    <lineage>
        <taxon>Eukaryota</taxon>
        <taxon>Fungi</taxon>
        <taxon>Fungi incertae sedis</taxon>
        <taxon>Zoopagomycota</taxon>
        <taxon>Kickxellomycotina</taxon>
        <taxon>Kickxellomycetes</taxon>
        <taxon>Kickxellales</taxon>
        <taxon>Kickxellaceae</taxon>
        <taxon>Spiromyces</taxon>
    </lineage>
</organism>
<keyword evidence="2" id="KW-1185">Reference proteome</keyword>
<protein>
    <submittedName>
        <fullName evidence="1">Ubiquitin- modifier 1</fullName>
    </submittedName>
</protein>
<evidence type="ECO:0000313" key="1">
    <source>
        <dbReference type="EMBL" id="KAJ1670896.1"/>
    </source>
</evidence>
<accession>A0ACC1H705</accession>
<evidence type="ECO:0000313" key="2">
    <source>
        <dbReference type="Proteomes" id="UP001145114"/>
    </source>
</evidence>